<organism evidence="4 5">
    <name type="scientific">Candidatus Reconcilbacillus cellulovorans</name>
    <dbReference type="NCBI Taxonomy" id="1906605"/>
    <lineage>
        <taxon>Bacteria</taxon>
        <taxon>Bacillati</taxon>
        <taxon>Bacillota</taxon>
        <taxon>Bacilli</taxon>
        <taxon>Bacillales</taxon>
        <taxon>Paenibacillaceae</taxon>
        <taxon>Candidatus Reconcilbacillus</taxon>
    </lineage>
</organism>
<dbReference type="AlphaFoldDB" id="A0A2A6E0M6"/>
<dbReference type="Pfam" id="PF03787">
    <property type="entry name" value="RAMPs"/>
    <property type="match status" value="1"/>
</dbReference>
<name>A0A2A6E0M6_9BACL</name>
<evidence type="ECO:0000259" key="3">
    <source>
        <dbReference type="Pfam" id="PF03787"/>
    </source>
</evidence>
<dbReference type="Proteomes" id="UP000243688">
    <property type="component" value="Unassembled WGS sequence"/>
</dbReference>
<evidence type="ECO:0000313" key="4">
    <source>
        <dbReference type="EMBL" id="PDO10554.1"/>
    </source>
</evidence>
<dbReference type="InterPro" id="IPR005537">
    <property type="entry name" value="RAMP_III_fam"/>
</dbReference>
<sequence length="398" mass="46030">MTETARYHPRDTVEVFRQNKQQIENLWYRIHYFQVVRHKKDKKSICKDLESKLPLQNTLAVLQEAVNLRVYALLSSALPGCIRIASMRPNGRLVHGLGGAHCRETALTLHPLYGVPYIPASSLKGLVRHWLTAQFGMEAEWIRVMLGDENREGCVRFYDAFPDPATEWELQPDVLTVHFPDYYTGQKAATDDQEPNPVEFWTVADAAEEKSGDAPTKPARMLFMLSATGPGRDGQDWLKVACTALSRALMEWGIGSKTSSGYGRFDDWRDETEEWVERFKQETERRRAEAERHRREEEQRRLEEERKRLEEERRRRLEAMPLEDRLCEEIAGLGKGGQDIQRSKELFNQFINQLSGEAQKKLAAALKAYWQSVGEWEGSKLSPKQREKVQQIQRILGE</sequence>
<accession>A0A2A6E0M6</accession>
<protein>
    <submittedName>
        <fullName evidence="4">Type III-B CRISPR module RAMP protein Cmr6</fullName>
    </submittedName>
</protein>
<evidence type="ECO:0000256" key="2">
    <source>
        <dbReference type="SAM" id="MobiDB-lite"/>
    </source>
</evidence>
<dbReference type="EMBL" id="MOXJ01000013">
    <property type="protein sequence ID" value="PDO10554.1"/>
    <property type="molecule type" value="Genomic_DNA"/>
</dbReference>
<dbReference type="NCBIfam" id="TIGR01898">
    <property type="entry name" value="cas_TM1791_cmr6"/>
    <property type="match status" value="1"/>
</dbReference>
<feature type="domain" description="CRISPR type III-associated protein" evidence="3">
    <location>
        <begin position="107"/>
        <end position="265"/>
    </location>
</feature>
<dbReference type="GO" id="GO:0051607">
    <property type="term" value="P:defense response to virus"/>
    <property type="evidence" value="ECO:0007669"/>
    <property type="project" value="UniProtKB-KW"/>
</dbReference>
<dbReference type="InterPro" id="IPR010172">
    <property type="entry name" value="CRISPR-assoc_prot_TM1791"/>
</dbReference>
<reference evidence="4 5" key="1">
    <citation type="submission" date="2016-12" db="EMBL/GenBank/DDBJ databases">
        <title>Candidatus Reconcilibacillus cellulovorans genome.</title>
        <authorList>
            <person name="Kolinko S."/>
            <person name="Wu Y.-W."/>
            <person name="Tachea F."/>
            <person name="Denzel E."/>
            <person name="Hiras J."/>
            <person name="Baecker N."/>
            <person name="Chan L.J."/>
            <person name="Eichorst S.A."/>
            <person name="Frey D."/>
            <person name="Adams P.D."/>
            <person name="Pray T."/>
            <person name="Tanjore D."/>
            <person name="Petzold C.J."/>
            <person name="Gladden J.M."/>
            <person name="Simmons B.A."/>
            <person name="Singer S.W."/>
        </authorList>
    </citation>
    <scope>NUCLEOTIDE SEQUENCE [LARGE SCALE GENOMIC DNA]</scope>
    <source>
        <strain evidence="4">JTherm</strain>
    </source>
</reference>
<feature type="region of interest" description="Disordered" evidence="2">
    <location>
        <begin position="281"/>
        <end position="308"/>
    </location>
</feature>
<evidence type="ECO:0000256" key="1">
    <source>
        <dbReference type="ARBA" id="ARBA00023118"/>
    </source>
</evidence>
<dbReference type="PANTHER" id="PTHR39965">
    <property type="entry name" value="CRISPR SYSTEM CMR SUBUNIT CMR6"/>
    <property type="match status" value="1"/>
</dbReference>
<proteinExistence type="predicted"/>
<comment type="caution">
    <text evidence="4">The sequence shown here is derived from an EMBL/GenBank/DDBJ whole genome shotgun (WGS) entry which is preliminary data.</text>
</comment>
<gene>
    <name evidence="4" type="ORF">BLM47_06685</name>
</gene>
<keyword evidence="1" id="KW-0051">Antiviral defense</keyword>
<evidence type="ECO:0000313" key="5">
    <source>
        <dbReference type="Proteomes" id="UP000243688"/>
    </source>
</evidence>
<dbReference type="PANTHER" id="PTHR39965:SF1">
    <property type="entry name" value="CRISPR SYSTEM CMR SUBUNIT CMR6"/>
    <property type="match status" value="1"/>
</dbReference>